<dbReference type="RefSeq" id="WP_009492480.1">
    <property type="nucleotide sequence ID" value="NZ_CP141048.1"/>
</dbReference>
<feature type="region of interest" description="Disordered" evidence="1">
    <location>
        <begin position="160"/>
        <end position="197"/>
    </location>
</feature>
<sequence>MGRIMKEDDIFISGLFDLMNLRFGPSQGSDEAFGGIEEMRILQKEFQIFRKGRSFRDCVAVLNLGGFWNARARNRWLKLIGELDQYESDEPRMNGNDRIMNMMVENLESDRPLPVLFQAHDSRSEEGRRVVVRDSRTGFFYMEQPYIIVSLPMLPKTAPRMARQASKTARKAPAKSAKTAKSAKAASKTARKTPRGR</sequence>
<dbReference type="eggNOG" id="ENOG502ZSK3">
    <property type="taxonomic scope" value="Bacteria"/>
</dbReference>
<name>I4YL08_9HYPH</name>
<proteinExistence type="predicted"/>
<dbReference type="Proteomes" id="UP000003947">
    <property type="component" value="Unassembled WGS sequence"/>
</dbReference>
<protein>
    <submittedName>
        <fullName evidence="2">Uncharacterized protein</fullName>
    </submittedName>
</protein>
<reference evidence="2 3" key="1">
    <citation type="submission" date="2012-02" db="EMBL/GenBank/DDBJ databases">
        <title>Improved High-Quality Draft sequence of Microvirga sp. WSM3557.</title>
        <authorList>
            <consortium name="US DOE Joint Genome Institute"/>
            <person name="Lucas S."/>
            <person name="Han J."/>
            <person name="Lapidus A."/>
            <person name="Cheng J.-F."/>
            <person name="Goodwin L."/>
            <person name="Pitluck S."/>
            <person name="Peters L."/>
            <person name="Zhang X."/>
            <person name="Detter J.C."/>
            <person name="Han C."/>
            <person name="Tapia R."/>
            <person name="Land M."/>
            <person name="Hauser L."/>
            <person name="Kyrpides N."/>
            <person name="Ivanova N."/>
            <person name="Pagani I."/>
            <person name="Brau L."/>
            <person name="Yates R."/>
            <person name="O'Hara G."/>
            <person name="Rui T."/>
            <person name="Howieson J."/>
            <person name="Reeve W."/>
            <person name="Woyke T."/>
        </authorList>
    </citation>
    <scope>NUCLEOTIDE SEQUENCE [LARGE SCALE GENOMIC DNA]</scope>
    <source>
        <strain evidence="2 3">WSM3557</strain>
    </source>
</reference>
<dbReference type="OrthoDB" id="8018505at2"/>
<dbReference type="PATRIC" id="fig|864069.3.peg.5774"/>
<dbReference type="HOGENOM" id="CLU_1552327_0_0_5"/>
<evidence type="ECO:0000313" key="2">
    <source>
        <dbReference type="EMBL" id="EIM24650.1"/>
    </source>
</evidence>
<keyword evidence="3" id="KW-1185">Reference proteome</keyword>
<accession>I4YL08</accession>
<evidence type="ECO:0000313" key="3">
    <source>
        <dbReference type="Proteomes" id="UP000003947"/>
    </source>
</evidence>
<dbReference type="AlphaFoldDB" id="I4YL08"/>
<evidence type="ECO:0000256" key="1">
    <source>
        <dbReference type="SAM" id="MobiDB-lite"/>
    </source>
</evidence>
<dbReference type="EMBL" id="JH660647">
    <property type="protein sequence ID" value="EIM24650.1"/>
    <property type="molecule type" value="Genomic_DNA"/>
</dbReference>
<organism evidence="2 3">
    <name type="scientific">Microvirga lotononidis</name>
    <dbReference type="NCBI Taxonomy" id="864069"/>
    <lineage>
        <taxon>Bacteria</taxon>
        <taxon>Pseudomonadati</taxon>
        <taxon>Pseudomonadota</taxon>
        <taxon>Alphaproteobacteria</taxon>
        <taxon>Hyphomicrobiales</taxon>
        <taxon>Methylobacteriaceae</taxon>
        <taxon>Microvirga</taxon>
    </lineage>
</organism>
<gene>
    <name evidence="2" type="ORF">MicloDRAFT_00053650</name>
</gene>
<feature type="compositionally biased region" description="Low complexity" evidence="1">
    <location>
        <begin position="174"/>
        <end position="188"/>
    </location>
</feature>